<protein>
    <submittedName>
        <fullName evidence="2">Uncharacterized protein</fullName>
    </submittedName>
</protein>
<accession>A0A1V0TYS0</accession>
<evidence type="ECO:0000313" key="3">
    <source>
        <dbReference type="Proteomes" id="UP000192726"/>
    </source>
</evidence>
<dbReference type="STRING" id="553510.B1H19_31055"/>
<organism evidence="2 3">
    <name type="scientific">Streptomyces gilvosporeus</name>
    <dbReference type="NCBI Taxonomy" id="553510"/>
    <lineage>
        <taxon>Bacteria</taxon>
        <taxon>Bacillati</taxon>
        <taxon>Actinomycetota</taxon>
        <taxon>Actinomycetes</taxon>
        <taxon>Kitasatosporales</taxon>
        <taxon>Streptomycetaceae</taxon>
        <taxon>Streptomyces</taxon>
    </lineage>
</organism>
<keyword evidence="3" id="KW-1185">Reference proteome</keyword>
<feature type="region of interest" description="Disordered" evidence="1">
    <location>
        <begin position="70"/>
        <end position="99"/>
    </location>
</feature>
<name>A0A1V0TYS0_9ACTN</name>
<dbReference type="AlphaFoldDB" id="A0A1V0TYS0"/>
<evidence type="ECO:0000313" key="2">
    <source>
        <dbReference type="EMBL" id="ARF58037.1"/>
    </source>
</evidence>
<dbReference type="Proteomes" id="UP000192726">
    <property type="component" value="Chromosome"/>
</dbReference>
<dbReference type="KEGG" id="sgv:B1H19_31055"/>
<proteinExistence type="predicted"/>
<reference evidence="2 3" key="1">
    <citation type="submission" date="2017-04" db="EMBL/GenBank/DDBJ databases">
        <title>Complete Genome Sequence of Streptomyces gilvosporeus F607, a Capable Producer of Natamycin.</title>
        <authorList>
            <person name="Zong G."/>
            <person name="Zhong C."/>
            <person name="Fu J."/>
            <person name="Qin R."/>
            <person name="Cao G."/>
        </authorList>
    </citation>
    <scope>NUCLEOTIDE SEQUENCE [LARGE SCALE GENOMIC DNA]</scope>
    <source>
        <strain evidence="2 3">F607</strain>
    </source>
</reference>
<sequence length="99" mass="10862">MITGGTVPAVPSCILDPIRDQFLALLPTREERHFWGCHNPRIADAVVFDRLVQVLVFGCGYERVADGHCSARDESSASDPESPFPTSAQPADRTRLAPR</sequence>
<evidence type="ECO:0000256" key="1">
    <source>
        <dbReference type="SAM" id="MobiDB-lite"/>
    </source>
</evidence>
<gene>
    <name evidence="2" type="ORF">B1H19_31055</name>
</gene>
<dbReference type="EMBL" id="CP020569">
    <property type="protein sequence ID" value="ARF58037.1"/>
    <property type="molecule type" value="Genomic_DNA"/>
</dbReference>